<sequence length="50" mass="5543">MGELLRELEEDRFDREGEGASISCLGHRESPEQKSPEVFPGLFKSAGDCC</sequence>
<proteinExistence type="predicted"/>
<protein>
    <submittedName>
        <fullName evidence="2">Uncharacterized protein</fullName>
    </submittedName>
</protein>
<organism evidence="2 3">
    <name type="scientific">Geobacter benzoatilyticus</name>
    <dbReference type="NCBI Taxonomy" id="2815309"/>
    <lineage>
        <taxon>Bacteria</taxon>
        <taxon>Pseudomonadati</taxon>
        <taxon>Thermodesulfobacteriota</taxon>
        <taxon>Desulfuromonadia</taxon>
        <taxon>Geobacterales</taxon>
        <taxon>Geobacteraceae</taxon>
        <taxon>Geobacter</taxon>
    </lineage>
</organism>
<name>A0ABX7Q025_9BACT</name>
<evidence type="ECO:0000256" key="1">
    <source>
        <dbReference type="SAM" id="MobiDB-lite"/>
    </source>
</evidence>
<feature type="region of interest" description="Disordered" evidence="1">
    <location>
        <begin position="17"/>
        <end position="38"/>
    </location>
</feature>
<evidence type="ECO:0000313" key="3">
    <source>
        <dbReference type="Proteomes" id="UP000663651"/>
    </source>
</evidence>
<evidence type="ECO:0000313" key="2">
    <source>
        <dbReference type="EMBL" id="QSV44743.1"/>
    </source>
</evidence>
<reference evidence="2 3" key="1">
    <citation type="submission" date="2021-03" db="EMBL/GenBank/DDBJ databases">
        <title>Geobacter metallireducens gen. nov. sp. nov., a microorganism capable of coupling the complete oxidation of organic compounds to the reduction of iron and other metals.</title>
        <authorList>
            <person name="Li Y."/>
        </authorList>
    </citation>
    <scope>NUCLEOTIDE SEQUENCE [LARGE SCALE GENOMIC DNA]</scope>
    <source>
        <strain evidence="2 3">Jerry-YX</strain>
    </source>
</reference>
<dbReference type="EMBL" id="CP071382">
    <property type="protein sequence ID" value="QSV44743.1"/>
    <property type="molecule type" value="Genomic_DNA"/>
</dbReference>
<keyword evidence="3" id="KW-1185">Reference proteome</keyword>
<feature type="compositionally biased region" description="Basic and acidic residues" evidence="1">
    <location>
        <begin position="26"/>
        <end position="35"/>
    </location>
</feature>
<gene>
    <name evidence="2" type="ORF">JZM60_11270</name>
</gene>
<accession>A0ABX7Q025</accession>
<dbReference type="RefSeq" id="WP_207162557.1">
    <property type="nucleotide sequence ID" value="NZ_CP071382.1"/>
</dbReference>
<dbReference type="Proteomes" id="UP000663651">
    <property type="component" value="Chromosome"/>
</dbReference>